<evidence type="ECO:0000313" key="1">
    <source>
        <dbReference type="EMBL" id="CDW87240.1"/>
    </source>
</evidence>
<gene>
    <name evidence="1" type="primary">Contig2660.g2852</name>
    <name evidence="1" type="ORF">STYLEM_16343</name>
</gene>
<dbReference type="AlphaFoldDB" id="A0A078AXQ6"/>
<proteinExistence type="predicted"/>
<dbReference type="EMBL" id="CCKQ01015427">
    <property type="protein sequence ID" value="CDW87240.1"/>
    <property type="molecule type" value="Genomic_DNA"/>
</dbReference>
<name>A0A078AXQ6_STYLE</name>
<keyword evidence="2" id="KW-1185">Reference proteome</keyword>
<dbReference type="Proteomes" id="UP000039865">
    <property type="component" value="Unassembled WGS sequence"/>
</dbReference>
<protein>
    <submittedName>
        <fullName evidence="1">Uncharacterized protein</fullName>
    </submittedName>
</protein>
<accession>A0A078AXQ6</accession>
<sequence length="120" mass="13547">MKRAEEAQTIKDGFENNFSNLEASTSAAHKDRADQLKKANVEFNVVRKSKIIMHCFLSLKGLKISNDNTQMFRYPSITLPMATSKLCQIQLDSKNLKSADFVTALKEYVSTLSLSKEQKV</sequence>
<dbReference type="InParanoid" id="A0A078AXQ6"/>
<reference evidence="1 2" key="1">
    <citation type="submission" date="2014-06" db="EMBL/GenBank/DDBJ databases">
        <authorList>
            <person name="Swart Estienne"/>
        </authorList>
    </citation>
    <scope>NUCLEOTIDE SEQUENCE [LARGE SCALE GENOMIC DNA]</scope>
    <source>
        <strain evidence="1 2">130c</strain>
    </source>
</reference>
<organism evidence="1 2">
    <name type="scientific">Stylonychia lemnae</name>
    <name type="common">Ciliate</name>
    <dbReference type="NCBI Taxonomy" id="5949"/>
    <lineage>
        <taxon>Eukaryota</taxon>
        <taxon>Sar</taxon>
        <taxon>Alveolata</taxon>
        <taxon>Ciliophora</taxon>
        <taxon>Intramacronucleata</taxon>
        <taxon>Spirotrichea</taxon>
        <taxon>Stichotrichia</taxon>
        <taxon>Sporadotrichida</taxon>
        <taxon>Oxytrichidae</taxon>
        <taxon>Stylonychinae</taxon>
        <taxon>Stylonychia</taxon>
    </lineage>
</organism>
<evidence type="ECO:0000313" key="2">
    <source>
        <dbReference type="Proteomes" id="UP000039865"/>
    </source>
</evidence>